<dbReference type="HOGENOM" id="CLU_071669_0_0_1"/>
<name>A0A0D0DU83_9AGAM</name>
<feature type="transmembrane region" description="Helical" evidence="2">
    <location>
        <begin position="41"/>
        <end position="64"/>
    </location>
</feature>
<dbReference type="Proteomes" id="UP000054538">
    <property type="component" value="Unassembled WGS sequence"/>
</dbReference>
<reference evidence="3 4" key="1">
    <citation type="submission" date="2014-04" db="EMBL/GenBank/DDBJ databases">
        <authorList>
            <consortium name="DOE Joint Genome Institute"/>
            <person name="Kuo A."/>
            <person name="Kohler A."/>
            <person name="Jargeat P."/>
            <person name="Nagy L.G."/>
            <person name="Floudas D."/>
            <person name="Copeland A."/>
            <person name="Barry K.W."/>
            <person name="Cichocki N."/>
            <person name="Veneault-Fourrey C."/>
            <person name="LaButti K."/>
            <person name="Lindquist E.A."/>
            <person name="Lipzen A."/>
            <person name="Lundell T."/>
            <person name="Morin E."/>
            <person name="Murat C."/>
            <person name="Sun H."/>
            <person name="Tunlid A."/>
            <person name="Henrissat B."/>
            <person name="Grigoriev I.V."/>
            <person name="Hibbett D.S."/>
            <person name="Martin F."/>
            <person name="Nordberg H.P."/>
            <person name="Cantor M.N."/>
            <person name="Hua S.X."/>
        </authorList>
    </citation>
    <scope>NUCLEOTIDE SEQUENCE [LARGE SCALE GENOMIC DNA]</scope>
    <source>
        <strain evidence="3 4">Ve08.2h10</strain>
    </source>
</reference>
<dbReference type="AlphaFoldDB" id="A0A0D0DU83"/>
<proteinExistence type="predicted"/>
<dbReference type="OrthoDB" id="3363417at2759"/>
<protein>
    <submittedName>
        <fullName evidence="3">Uncharacterized protein</fullName>
    </submittedName>
</protein>
<keyword evidence="2" id="KW-0472">Membrane</keyword>
<keyword evidence="4" id="KW-1185">Reference proteome</keyword>
<reference evidence="4" key="2">
    <citation type="submission" date="2015-01" db="EMBL/GenBank/DDBJ databases">
        <title>Evolutionary Origins and Diversification of the Mycorrhizal Mutualists.</title>
        <authorList>
            <consortium name="DOE Joint Genome Institute"/>
            <consortium name="Mycorrhizal Genomics Consortium"/>
            <person name="Kohler A."/>
            <person name="Kuo A."/>
            <person name="Nagy L.G."/>
            <person name="Floudas D."/>
            <person name="Copeland A."/>
            <person name="Barry K.W."/>
            <person name="Cichocki N."/>
            <person name="Veneault-Fourrey C."/>
            <person name="LaButti K."/>
            <person name="Lindquist E.A."/>
            <person name="Lipzen A."/>
            <person name="Lundell T."/>
            <person name="Morin E."/>
            <person name="Murat C."/>
            <person name="Riley R."/>
            <person name="Ohm R."/>
            <person name="Sun H."/>
            <person name="Tunlid A."/>
            <person name="Henrissat B."/>
            <person name="Grigoriev I.V."/>
            <person name="Hibbett D.S."/>
            <person name="Martin F."/>
        </authorList>
    </citation>
    <scope>NUCLEOTIDE SEQUENCE [LARGE SCALE GENOMIC DNA]</scope>
    <source>
        <strain evidence="4">Ve08.2h10</strain>
    </source>
</reference>
<accession>A0A0D0DU83</accession>
<evidence type="ECO:0000313" key="4">
    <source>
        <dbReference type="Proteomes" id="UP000054538"/>
    </source>
</evidence>
<feature type="region of interest" description="Disordered" evidence="1">
    <location>
        <begin position="81"/>
        <end position="101"/>
    </location>
</feature>
<sequence>MSLSQAPFASTPRLLWDAYVDYLCNYQPGSWVGTTASSFRILAVILVLPIVFLTLLDITSYVIARTLGIVDAVKASTSDDANETTQLISQPVPSTLPQDTSLARSSEGLAPEDHRQAQSLACCKGHNAAARLEASPASDDSIRPRAFFVGDEDLQLSGVDVFSPAASSPPSPILPRVNLHTFGSGGVVRAGEINEDEGIVLRRRQQERRSSNA</sequence>
<gene>
    <name evidence="3" type="ORF">PAXRUDRAFT_824563</name>
</gene>
<dbReference type="InParanoid" id="A0A0D0DU83"/>
<evidence type="ECO:0000256" key="1">
    <source>
        <dbReference type="SAM" id="MobiDB-lite"/>
    </source>
</evidence>
<keyword evidence="2" id="KW-0812">Transmembrane</keyword>
<dbReference type="EMBL" id="KN824920">
    <property type="protein sequence ID" value="KIK97793.1"/>
    <property type="molecule type" value="Genomic_DNA"/>
</dbReference>
<evidence type="ECO:0000313" key="3">
    <source>
        <dbReference type="EMBL" id="KIK97793.1"/>
    </source>
</evidence>
<evidence type="ECO:0000256" key="2">
    <source>
        <dbReference type="SAM" id="Phobius"/>
    </source>
</evidence>
<organism evidence="3 4">
    <name type="scientific">Paxillus rubicundulus Ve08.2h10</name>
    <dbReference type="NCBI Taxonomy" id="930991"/>
    <lineage>
        <taxon>Eukaryota</taxon>
        <taxon>Fungi</taxon>
        <taxon>Dikarya</taxon>
        <taxon>Basidiomycota</taxon>
        <taxon>Agaricomycotina</taxon>
        <taxon>Agaricomycetes</taxon>
        <taxon>Agaricomycetidae</taxon>
        <taxon>Boletales</taxon>
        <taxon>Paxilineae</taxon>
        <taxon>Paxillaceae</taxon>
        <taxon>Paxillus</taxon>
    </lineage>
</organism>
<keyword evidence="2" id="KW-1133">Transmembrane helix</keyword>